<proteinExistence type="predicted"/>
<dbReference type="InterPro" id="IPR007219">
    <property type="entry name" value="XnlR_reg_dom"/>
</dbReference>
<dbReference type="GO" id="GO:0006351">
    <property type="term" value="P:DNA-templated transcription"/>
    <property type="evidence" value="ECO:0007669"/>
    <property type="project" value="InterPro"/>
</dbReference>
<dbReference type="Proteomes" id="UP000664132">
    <property type="component" value="Unassembled WGS sequence"/>
</dbReference>
<dbReference type="InterPro" id="IPR050987">
    <property type="entry name" value="AtrR-like"/>
</dbReference>
<evidence type="ECO:0000259" key="3">
    <source>
        <dbReference type="SMART" id="SM00906"/>
    </source>
</evidence>
<evidence type="ECO:0000256" key="1">
    <source>
        <dbReference type="ARBA" id="ARBA00023242"/>
    </source>
</evidence>
<feature type="domain" description="Xylanolytic transcriptional activator regulatory" evidence="3">
    <location>
        <begin position="320"/>
        <end position="399"/>
    </location>
</feature>
<reference evidence="4" key="1">
    <citation type="submission" date="2021-02" db="EMBL/GenBank/DDBJ databases">
        <title>Genome sequence Cadophora malorum strain M34.</title>
        <authorList>
            <person name="Stefanovic E."/>
            <person name="Vu D."/>
            <person name="Scully C."/>
            <person name="Dijksterhuis J."/>
            <person name="Roader J."/>
            <person name="Houbraken J."/>
        </authorList>
    </citation>
    <scope>NUCLEOTIDE SEQUENCE</scope>
    <source>
        <strain evidence="4">M34</strain>
    </source>
</reference>
<dbReference type="OrthoDB" id="47007at2759"/>
<dbReference type="CDD" id="cd12148">
    <property type="entry name" value="fungal_TF_MHR"/>
    <property type="match status" value="1"/>
</dbReference>
<comment type="caution">
    <text evidence="4">The sequence shown here is derived from an EMBL/GenBank/DDBJ whole genome shotgun (WGS) entry which is preliminary data.</text>
</comment>
<dbReference type="EMBL" id="JAFJYH010000241">
    <property type="protein sequence ID" value="KAG4414970.1"/>
    <property type="molecule type" value="Genomic_DNA"/>
</dbReference>
<dbReference type="Pfam" id="PF04082">
    <property type="entry name" value="Fungal_trans"/>
    <property type="match status" value="1"/>
</dbReference>
<evidence type="ECO:0000256" key="2">
    <source>
        <dbReference type="SAM" id="MobiDB-lite"/>
    </source>
</evidence>
<sequence>MAADSIGDLFATEEARIPLVTGMTISDDSDRAHLTRGLRACSRCRTKRIKCLGARTGSRAATDARPLQTAPKGSPSSMLPASDENAVAPPAQYPGYRRPEKKFGCRRQAPVPPRTYRGNPSCHTFMEQLIEWTNMQSSYIQDLNVINFGLSTPWSTMSSIAGAEGLDLEISIDCENNTAPTIARGKKPMKLRLPPYDYSIRLINTLEHFIGQEQHYFLRRSLRNKVLIMHQNPEAPESRAQGWLCRWLSLVALGELYSNGQMAQLEAASLQPGREPPGAEYYFQAVSLLQELAETPDIEYVETLCLLALYAYSLNKVNTAYMYVGVGMRAALALGLHRDVKDGIVGRSSTSDKVRYEHEKRVFWSVYYLDLMATSATGRPWGILDGEITVDLPSSLTLDSYEAAEFFDVDVANAYLDVMRLRSQAYSALYGYAGKDCTPFSDVSFFDHGLESPLSQAHLDKIHEFHLGLTSWEQTNSPALKITHHADGTPSNLSRVTGMLYLTYYQCILVILRPAVVQGHNYCFEYQQRALLNYGMMEQQANLEAPPRSVKQMCEISYDIATRMSFVRMVQVLYLQNQFTINDLPCEILVHIFIVIKGDKSSEPSAACLGLTCTSFYRDFKKVYSYKIDLATSCGLGRRLDPDDWAADDLNVWHGSYWSHITLGDLLANFMGAKYRKTMVNWKQVYLSIAAYGEAEGLAQTHLEQRYQDH</sequence>
<name>A0A8H7W2Q5_9HELO</name>
<dbReference type="PANTHER" id="PTHR46910:SF39">
    <property type="entry name" value="ZN(II)2CYS6 TRANSCRIPTION FACTOR (EUROFUNG)"/>
    <property type="match status" value="1"/>
</dbReference>
<keyword evidence="5" id="KW-1185">Reference proteome</keyword>
<dbReference type="GO" id="GO:0003700">
    <property type="term" value="F:DNA-binding transcription factor activity"/>
    <property type="evidence" value="ECO:0007669"/>
    <property type="project" value="InterPro"/>
</dbReference>
<feature type="region of interest" description="Disordered" evidence="2">
    <location>
        <begin position="60"/>
        <end position="116"/>
    </location>
</feature>
<evidence type="ECO:0000313" key="4">
    <source>
        <dbReference type="EMBL" id="KAG4414970.1"/>
    </source>
</evidence>
<protein>
    <recommendedName>
        <fullName evidence="3">Xylanolytic transcriptional activator regulatory domain-containing protein</fullName>
    </recommendedName>
</protein>
<organism evidence="4 5">
    <name type="scientific">Cadophora malorum</name>
    <dbReference type="NCBI Taxonomy" id="108018"/>
    <lineage>
        <taxon>Eukaryota</taxon>
        <taxon>Fungi</taxon>
        <taxon>Dikarya</taxon>
        <taxon>Ascomycota</taxon>
        <taxon>Pezizomycotina</taxon>
        <taxon>Leotiomycetes</taxon>
        <taxon>Helotiales</taxon>
        <taxon>Ploettnerulaceae</taxon>
        <taxon>Cadophora</taxon>
    </lineage>
</organism>
<dbReference type="AlphaFoldDB" id="A0A8H7W2Q5"/>
<dbReference type="GO" id="GO:0008270">
    <property type="term" value="F:zinc ion binding"/>
    <property type="evidence" value="ECO:0007669"/>
    <property type="project" value="InterPro"/>
</dbReference>
<dbReference type="PANTHER" id="PTHR46910">
    <property type="entry name" value="TRANSCRIPTION FACTOR PDR1"/>
    <property type="match status" value="1"/>
</dbReference>
<keyword evidence="1" id="KW-0539">Nucleus</keyword>
<dbReference type="SMART" id="SM00906">
    <property type="entry name" value="Fungal_trans"/>
    <property type="match status" value="1"/>
</dbReference>
<dbReference type="GO" id="GO:0003677">
    <property type="term" value="F:DNA binding"/>
    <property type="evidence" value="ECO:0007669"/>
    <property type="project" value="InterPro"/>
</dbReference>
<accession>A0A8H7W2Q5</accession>
<gene>
    <name evidence="4" type="ORF">IFR04_011898</name>
</gene>
<evidence type="ECO:0000313" key="5">
    <source>
        <dbReference type="Proteomes" id="UP000664132"/>
    </source>
</evidence>